<accession>A0ABW0KCM3</accession>
<keyword evidence="10" id="KW-1185">Reference proteome</keyword>
<dbReference type="PANTHER" id="PTHR30478">
    <property type="entry name" value="DNA POLYMERASE III SUBUNIT BETA"/>
    <property type="match status" value="1"/>
</dbReference>
<evidence type="ECO:0000256" key="1">
    <source>
        <dbReference type="ARBA" id="ARBA00004496"/>
    </source>
</evidence>
<dbReference type="InterPro" id="IPR001001">
    <property type="entry name" value="DNA_polIII_beta"/>
</dbReference>
<evidence type="ECO:0000256" key="5">
    <source>
        <dbReference type="ARBA" id="ARBA00022695"/>
    </source>
</evidence>
<dbReference type="InterPro" id="IPR046938">
    <property type="entry name" value="DNA_clamp_sf"/>
</dbReference>
<dbReference type="EMBL" id="JBHSMJ010000027">
    <property type="protein sequence ID" value="MFC5450671.1"/>
    <property type="molecule type" value="Genomic_DNA"/>
</dbReference>
<dbReference type="Proteomes" id="UP001596044">
    <property type="component" value="Unassembled WGS sequence"/>
</dbReference>
<proteinExistence type="inferred from homology"/>
<dbReference type="PANTHER" id="PTHR30478:SF0">
    <property type="entry name" value="BETA SLIDING CLAMP"/>
    <property type="match status" value="1"/>
</dbReference>
<gene>
    <name evidence="9" type="ORF">ACFPOG_20675</name>
</gene>
<sequence length="365" mass="40160">MFKIQSEVLKGIVSSLAKGARKAKLGERFIFIRTVDEKVSFYFNGDDASVEKVVQADIQATMDVATTMRELEPKIAALPNSEEILVQVENTQMKLKWGRNAEISVETVPETTPMLAIPDLVETAKWAPGTVHGIARIMPPFAANMNSSHAQRCPAITGPNFSKDQETGEVFVKSTDGFKALTMKATKLDWFSAPTSIESGTIMGVADVLPDDAEITVGINKEASLVVFQSGSTTAVVRTLVGNFPAIDRMYLEDTKAKWRFDRLELIELCRRVKILSPQKPILEFRIKNGKVHAIIPLTLDQQVGVVIEGTPEEFALNATYLEMTASLYRGDEVILYVEAPNKAITVGIEGSSDIRTLLSPTQLR</sequence>
<keyword evidence="8" id="KW-0238">DNA-binding</keyword>
<reference evidence="10" key="1">
    <citation type="journal article" date="2019" name="Int. J. Syst. Evol. Microbiol.">
        <title>The Global Catalogue of Microorganisms (GCM) 10K type strain sequencing project: providing services to taxonomists for standard genome sequencing and annotation.</title>
        <authorList>
            <consortium name="The Broad Institute Genomics Platform"/>
            <consortium name="The Broad Institute Genome Sequencing Center for Infectious Disease"/>
            <person name="Wu L."/>
            <person name="Ma J."/>
        </authorList>
    </citation>
    <scope>NUCLEOTIDE SEQUENCE [LARGE SCALE GENOMIC DNA]</scope>
    <source>
        <strain evidence="10">KACC 11904</strain>
    </source>
</reference>
<evidence type="ECO:0000256" key="3">
    <source>
        <dbReference type="ARBA" id="ARBA00022490"/>
    </source>
</evidence>
<evidence type="ECO:0000256" key="4">
    <source>
        <dbReference type="ARBA" id="ARBA00022679"/>
    </source>
</evidence>
<evidence type="ECO:0000256" key="2">
    <source>
        <dbReference type="ARBA" id="ARBA00010752"/>
    </source>
</evidence>
<evidence type="ECO:0008006" key="11">
    <source>
        <dbReference type="Google" id="ProtNLM"/>
    </source>
</evidence>
<evidence type="ECO:0000256" key="8">
    <source>
        <dbReference type="ARBA" id="ARBA00023125"/>
    </source>
</evidence>
<protein>
    <recommendedName>
        <fullName evidence="11">DNA polymerase III beta sliding clamp central domain-containing protein</fullName>
    </recommendedName>
</protein>
<dbReference type="Gene3D" id="3.10.150.10">
    <property type="entry name" value="DNA Polymerase III, subunit A, domain 2"/>
    <property type="match status" value="2"/>
</dbReference>
<comment type="similarity">
    <text evidence="2">Belongs to the beta sliding clamp family.</text>
</comment>
<dbReference type="SUPFAM" id="SSF55979">
    <property type="entry name" value="DNA clamp"/>
    <property type="match status" value="1"/>
</dbReference>
<keyword evidence="7" id="KW-0239">DNA-directed DNA polymerase</keyword>
<comment type="caution">
    <text evidence="9">The sequence shown here is derived from an EMBL/GenBank/DDBJ whole genome shotgun (WGS) entry which is preliminary data.</text>
</comment>
<keyword evidence="6" id="KW-0235">DNA replication</keyword>
<evidence type="ECO:0000313" key="9">
    <source>
        <dbReference type="EMBL" id="MFC5450671.1"/>
    </source>
</evidence>
<name>A0ABW0KCM3_9BACL</name>
<evidence type="ECO:0000313" key="10">
    <source>
        <dbReference type="Proteomes" id="UP001596044"/>
    </source>
</evidence>
<dbReference type="SMART" id="SM00480">
    <property type="entry name" value="POL3Bc"/>
    <property type="match status" value="1"/>
</dbReference>
<comment type="subcellular location">
    <subcellularLocation>
        <location evidence="1">Cytoplasm</location>
    </subcellularLocation>
</comment>
<evidence type="ECO:0000256" key="6">
    <source>
        <dbReference type="ARBA" id="ARBA00022705"/>
    </source>
</evidence>
<keyword evidence="3" id="KW-0963">Cytoplasm</keyword>
<keyword evidence="4" id="KW-0808">Transferase</keyword>
<organism evidence="9 10">
    <name type="scientific">Paenibacillus aestuarii</name>
    <dbReference type="NCBI Taxonomy" id="516965"/>
    <lineage>
        <taxon>Bacteria</taxon>
        <taxon>Bacillati</taxon>
        <taxon>Bacillota</taxon>
        <taxon>Bacilli</taxon>
        <taxon>Bacillales</taxon>
        <taxon>Paenibacillaceae</taxon>
        <taxon>Paenibacillus</taxon>
    </lineage>
</organism>
<keyword evidence="5" id="KW-0548">Nucleotidyltransferase</keyword>
<evidence type="ECO:0000256" key="7">
    <source>
        <dbReference type="ARBA" id="ARBA00022932"/>
    </source>
</evidence>
<dbReference type="RefSeq" id="WP_377525760.1">
    <property type="nucleotide sequence ID" value="NZ_JBHSMJ010000027.1"/>
</dbReference>